<dbReference type="InterPro" id="IPR025723">
    <property type="entry name" value="ArsA/GET3_ATPase-like"/>
</dbReference>
<protein>
    <recommendedName>
        <fullName evidence="8">arsenite-transporting ATPase</fullName>
        <ecNumber evidence="8">7.3.2.7</ecNumber>
    </recommendedName>
</protein>
<evidence type="ECO:0000256" key="2">
    <source>
        <dbReference type="ARBA" id="ARBA00022741"/>
    </source>
</evidence>
<comment type="catalytic activity">
    <reaction evidence="6">
        <text>arsenite(in) + ATP + H2O = arsenite(out) + ADP + phosphate + H(+)</text>
        <dbReference type="Rhea" id="RHEA:11348"/>
        <dbReference type="ChEBI" id="CHEBI:15377"/>
        <dbReference type="ChEBI" id="CHEBI:15378"/>
        <dbReference type="ChEBI" id="CHEBI:29242"/>
        <dbReference type="ChEBI" id="CHEBI:30616"/>
        <dbReference type="ChEBI" id="CHEBI:43474"/>
        <dbReference type="ChEBI" id="CHEBI:456216"/>
        <dbReference type="EC" id="7.3.2.7"/>
    </reaction>
</comment>
<keyword evidence="12" id="KW-1185">Reference proteome</keyword>
<accession>A0A133NAX6</accession>
<dbReference type="CDD" id="cd02035">
    <property type="entry name" value="ArsA"/>
    <property type="match status" value="1"/>
</dbReference>
<dbReference type="Pfam" id="PF17886">
    <property type="entry name" value="ArsA_HSP20"/>
    <property type="match status" value="1"/>
</dbReference>
<dbReference type="Proteomes" id="UP000070617">
    <property type="component" value="Unassembled WGS sequence"/>
</dbReference>
<evidence type="ECO:0000259" key="10">
    <source>
        <dbReference type="Pfam" id="PF17886"/>
    </source>
</evidence>
<evidence type="ECO:0000259" key="9">
    <source>
        <dbReference type="Pfam" id="PF02374"/>
    </source>
</evidence>
<dbReference type="AlphaFoldDB" id="A0A133NAX6"/>
<evidence type="ECO:0000313" key="12">
    <source>
        <dbReference type="Proteomes" id="UP000070617"/>
    </source>
</evidence>
<dbReference type="PATRIC" id="fig|134605.3.peg.1309"/>
<name>A0A133NAX6_9FUSO</name>
<dbReference type="FunFam" id="3.40.50.300:FF:001801">
    <property type="entry name" value="Putative arsenical pump-driving ATPase"/>
    <property type="match status" value="1"/>
</dbReference>
<dbReference type="STRING" id="134605.HMPREF3206_01323"/>
<dbReference type="InterPro" id="IPR027417">
    <property type="entry name" value="P-loop_NTPase"/>
</dbReference>
<evidence type="ECO:0000256" key="6">
    <source>
        <dbReference type="ARBA" id="ARBA00052296"/>
    </source>
</evidence>
<dbReference type="InterPro" id="IPR016300">
    <property type="entry name" value="ATPase_ArsA/GET3"/>
</dbReference>
<sequence>MRIIIYTGKGGVGKTSIAAATASHLANLGKKVLLLSTDQAHSLQDSLDHPLTYYPQEVFPNLEAMEIDSTEESKKAWGNLRDYLRQIISEKANGGLEAEEALLFPGLDEVFALLQILEIYQENRYDVLIVDCAPTGQSLSMLSYSEKLAMLADTILPMVKNVNSILGSFISKKTSVPKPRDAVFEEFESLVKRLNHLEEILHDKKTSSIRIVTTPEHIVLEEAQRNYTWLQLYHFTVDAIYVNKIYPEKALEGYFEDWKENQNKSLQIIEESFFNQKIFSLELQEEEIRGKDSLERISQLLYQGEDPSQIFYEGEEFKIEEKNGTRIFILPLPFTTKQDISVIKEEQDLLVTVLNETRRFRLPEKLQKRYISSYLLENGKLKISMDYE</sequence>
<keyword evidence="3" id="KW-0067">ATP-binding</keyword>
<dbReference type="Pfam" id="PF02374">
    <property type="entry name" value="ArsA_ATPase"/>
    <property type="match status" value="1"/>
</dbReference>
<dbReference type="RefSeq" id="WP_060793770.1">
    <property type="nucleotide sequence ID" value="NZ_KQ956559.1"/>
</dbReference>
<keyword evidence="2" id="KW-0547">Nucleotide-binding</keyword>
<dbReference type="SUPFAM" id="SSF52540">
    <property type="entry name" value="P-loop containing nucleoside triphosphate hydrolases"/>
    <property type="match status" value="1"/>
</dbReference>
<keyword evidence="5" id="KW-1278">Translocase</keyword>
<dbReference type="EC" id="7.3.2.7" evidence="8"/>
<dbReference type="InterPro" id="IPR040612">
    <property type="entry name" value="ArsA_HSP20-like"/>
</dbReference>
<dbReference type="GO" id="GO:0005524">
    <property type="term" value="F:ATP binding"/>
    <property type="evidence" value="ECO:0007669"/>
    <property type="project" value="UniProtKB-KW"/>
</dbReference>
<evidence type="ECO:0000256" key="7">
    <source>
        <dbReference type="ARBA" id="ARBA00059736"/>
    </source>
</evidence>
<dbReference type="NCBIfam" id="TIGR00345">
    <property type="entry name" value="GET3_arsA_TRC40"/>
    <property type="match status" value="1"/>
</dbReference>
<comment type="similarity">
    <text evidence="1">Belongs to the arsA ATPase family.</text>
</comment>
<dbReference type="PANTHER" id="PTHR10803:SF3">
    <property type="entry name" value="ATPASE GET3"/>
    <property type="match status" value="1"/>
</dbReference>
<feature type="domain" description="ArsA/GET3 Anion-transporting ATPase-like" evidence="9">
    <location>
        <begin position="1"/>
        <end position="303"/>
    </location>
</feature>
<proteinExistence type="inferred from homology"/>
<dbReference type="PANTHER" id="PTHR10803">
    <property type="entry name" value="ARSENICAL PUMP-DRIVING ATPASE ARSENITE-TRANSLOCATING ATPASE"/>
    <property type="match status" value="1"/>
</dbReference>
<gene>
    <name evidence="11" type="ORF">HMPREF3206_01323</name>
</gene>
<reference evidence="12" key="1">
    <citation type="submission" date="2016-01" db="EMBL/GenBank/DDBJ databases">
        <authorList>
            <person name="Mitreva M."/>
            <person name="Pepin K.H."/>
            <person name="Mihindukulasuriya K.A."/>
            <person name="Fulton R."/>
            <person name="Fronick C."/>
            <person name="O'Laughlin M."/>
            <person name="Miner T."/>
            <person name="Herter B."/>
            <person name="Rosa B.A."/>
            <person name="Cordes M."/>
            <person name="Tomlinson C."/>
            <person name="Wollam A."/>
            <person name="Palsikar V.B."/>
            <person name="Mardis E.R."/>
            <person name="Wilson R.K."/>
        </authorList>
    </citation>
    <scope>NUCLEOTIDE SEQUENCE [LARGE SCALE GENOMIC DNA]</scope>
    <source>
        <strain evidence="12">CMW8396</strain>
    </source>
</reference>
<comment type="caution">
    <text evidence="11">The sequence shown here is derived from an EMBL/GenBank/DDBJ whole genome shotgun (WGS) entry which is preliminary data.</text>
</comment>
<comment type="function">
    <text evidence="7">Anion-transporting ATPase. Catalyzes the extrusion of arsenite.</text>
</comment>
<evidence type="ECO:0000256" key="5">
    <source>
        <dbReference type="ARBA" id="ARBA00022967"/>
    </source>
</evidence>
<dbReference type="Gene3D" id="3.40.50.300">
    <property type="entry name" value="P-loop containing nucleotide triphosphate hydrolases"/>
    <property type="match status" value="1"/>
</dbReference>
<evidence type="ECO:0000256" key="3">
    <source>
        <dbReference type="ARBA" id="ARBA00022840"/>
    </source>
</evidence>
<keyword evidence="4" id="KW-0059">Arsenical resistance</keyword>
<organism evidence="11 12">
    <name type="scientific">Fusobacterium equinum</name>
    <dbReference type="NCBI Taxonomy" id="134605"/>
    <lineage>
        <taxon>Bacteria</taxon>
        <taxon>Fusobacteriati</taxon>
        <taxon>Fusobacteriota</taxon>
        <taxon>Fusobacteriia</taxon>
        <taxon>Fusobacteriales</taxon>
        <taxon>Fusobacteriaceae</taxon>
        <taxon>Fusobacterium</taxon>
    </lineage>
</organism>
<dbReference type="GO" id="GO:0016887">
    <property type="term" value="F:ATP hydrolysis activity"/>
    <property type="evidence" value="ECO:0007669"/>
    <property type="project" value="InterPro"/>
</dbReference>
<evidence type="ECO:0000256" key="1">
    <source>
        <dbReference type="ARBA" id="ARBA00011040"/>
    </source>
</evidence>
<dbReference type="InterPro" id="IPR008978">
    <property type="entry name" value="HSP20-like_chaperone"/>
</dbReference>
<evidence type="ECO:0000256" key="8">
    <source>
        <dbReference type="ARBA" id="ARBA00066752"/>
    </source>
</evidence>
<evidence type="ECO:0000256" key="4">
    <source>
        <dbReference type="ARBA" id="ARBA00022849"/>
    </source>
</evidence>
<dbReference type="GO" id="GO:0015446">
    <property type="term" value="F:ATPase-coupled arsenite transmembrane transporter activity"/>
    <property type="evidence" value="ECO:0007669"/>
    <property type="project" value="UniProtKB-EC"/>
</dbReference>
<feature type="domain" description="ArsA HSP20-like" evidence="10">
    <location>
        <begin position="324"/>
        <end position="385"/>
    </location>
</feature>
<dbReference type="Gene3D" id="2.60.40.790">
    <property type="match status" value="1"/>
</dbReference>
<evidence type="ECO:0000313" key="11">
    <source>
        <dbReference type="EMBL" id="KXA13422.1"/>
    </source>
</evidence>
<dbReference type="EMBL" id="LRPX01000069">
    <property type="protein sequence ID" value="KXA13422.1"/>
    <property type="molecule type" value="Genomic_DNA"/>
</dbReference>